<proteinExistence type="predicted"/>
<gene>
    <name evidence="1" type="ORF">Hyperionvirus7_38</name>
</gene>
<organism evidence="1">
    <name type="scientific">Hyperionvirus sp</name>
    <dbReference type="NCBI Taxonomy" id="2487770"/>
    <lineage>
        <taxon>Viruses</taxon>
        <taxon>Varidnaviria</taxon>
        <taxon>Bamfordvirae</taxon>
        <taxon>Nucleocytoviricota</taxon>
        <taxon>Megaviricetes</taxon>
        <taxon>Imitervirales</taxon>
        <taxon>Mimiviridae</taxon>
        <taxon>Klosneuvirinae</taxon>
    </lineage>
</organism>
<protein>
    <submittedName>
        <fullName evidence="1">Uncharacterized protein</fullName>
    </submittedName>
</protein>
<sequence length="29" mass="3343">MMGLNICNSLAWGIDIQFFGDEKIDKLNR</sequence>
<dbReference type="EMBL" id="MK072389">
    <property type="protein sequence ID" value="AYV83467.1"/>
    <property type="molecule type" value="Genomic_DNA"/>
</dbReference>
<name>A0A3G5A863_9VIRU</name>
<reference evidence="1" key="1">
    <citation type="submission" date="2018-10" db="EMBL/GenBank/DDBJ databases">
        <title>Hidden diversity of soil giant viruses.</title>
        <authorList>
            <person name="Schulz F."/>
            <person name="Alteio L."/>
            <person name="Goudeau D."/>
            <person name="Ryan E.M."/>
            <person name="Malmstrom R.R."/>
            <person name="Blanchard J."/>
            <person name="Woyke T."/>
        </authorList>
    </citation>
    <scope>NUCLEOTIDE SEQUENCE</scope>
    <source>
        <strain evidence="1">HYV1</strain>
    </source>
</reference>
<accession>A0A3G5A863</accession>
<evidence type="ECO:0000313" key="1">
    <source>
        <dbReference type="EMBL" id="AYV83467.1"/>
    </source>
</evidence>